<keyword evidence="3 8" id="KW-0812">Transmembrane</keyword>
<evidence type="ECO:0000256" key="5">
    <source>
        <dbReference type="ARBA" id="ARBA00023136"/>
    </source>
</evidence>
<dbReference type="RefSeq" id="WP_209212556.1">
    <property type="nucleotide sequence ID" value="NZ_JAFFZM010000013.1"/>
</dbReference>
<comment type="caution">
    <text evidence="10">The sequence shown here is derived from an EMBL/GenBank/DDBJ whole genome shotgun (WGS) entry which is preliminary data.</text>
</comment>
<feature type="transmembrane region" description="Helical" evidence="8">
    <location>
        <begin position="257"/>
        <end position="281"/>
    </location>
</feature>
<evidence type="ECO:0000256" key="8">
    <source>
        <dbReference type="SAM" id="Phobius"/>
    </source>
</evidence>
<feature type="transmembrane region" description="Helical" evidence="8">
    <location>
        <begin position="676"/>
        <end position="700"/>
    </location>
</feature>
<evidence type="ECO:0000256" key="4">
    <source>
        <dbReference type="ARBA" id="ARBA00022989"/>
    </source>
</evidence>
<keyword evidence="11" id="KW-1185">Reference proteome</keyword>
<evidence type="ECO:0000256" key="3">
    <source>
        <dbReference type="ARBA" id="ARBA00022692"/>
    </source>
</evidence>
<proteinExistence type="inferred from homology"/>
<feature type="transmembrane region" description="Helical" evidence="8">
    <location>
        <begin position="302"/>
        <end position="326"/>
    </location>
</feature>
<feature type="transmembrane region" description="Helical" evidence="8">
    <location>
        <begin position="728"/>
        <end position="753"/>
    </location>
</feature>
<dbReference type="PANTHER" id="PTHR30572">
    <property type="entry name" value="MEMBRANE COMPONENT OF TRANSPORTER-RELATED"/>
    <property type="match status" value="1"/>
</dbReference>
<comment type="similarity">
    <text evidence="6">Belongs to the ABC-4 integral membrane protein family.</text>
</comment>
<dbReference type="InterPro" id="IPR050250">
    <property type="entry name" value="Macrolide_Exporter_MacB"/>
</dbReference>
<evidence type="ECO:0000256" key="1">
    <source>
        <dbReference type="ARBA" id="ARBA00004651"/>
    </source>
</evidence>
<evidence type="ECO:0000259" key="9">
    <source>
        <dbReference type="Pfam" id="PF02687"/>
    </source>
</evidence>
<reference evidence="10 11" key="1">
    <citation type="submission" date="2021-02" db="EMBL/GenBank/DDBJ databases">
        <title>Streptomyces spirodelae sp. nov., isolated from duckweed.</title>
        <authorList>
            <person name="Saimee Y."/>
            <person name="Duangmal K."/>
        </authorList>
    </citation>
    <scope>NUCLEOTIDE SEQUENCE [LARGE SCALE GENOMIC DNA]</scope>
    <source>
        <strain evidence="10 11">DSM 42105</strain>
    </source>
</reference>
<dbReference type="PANTHER" id="PTHR30572:SF4">
    <property type="entry name" value="ABC TRANSPORTER PERMEASE YTRF"/>
    <property type="match status" value="1"/>
</dbReference>
<feature type="domain" description="ABC3 transporter permease C-terminal" evidence="9">
    <location>
        <begin position="686"/>
        <end position="801"/>
    </location>
</feature>
<feature type="transmembrane region" description="Helical" evidence="8">
    <location>
        <begin position="424"/>
        <end position="443"/>
    </location>
</feature>
<feature type="compositionally biased region" description="Pro residues" evidence="7">
    <location>
        <begin position="487"/>
        <end position="500"/>
    </location>
</feature>
<accession>A0ABS3XZX1</accession>
<dbReference type="Proteomes" id="UP000721954">
    <property type="component" value="Unassembled WGS sequence"/>
</dbReference>
<feature type="transmembrane region" description="Helical" evidence="8">
    <location>
        <begin position="346"/>
        <end position="368"/>
    </location>
</feature>
<protein>
    <submittedName>
        <fullName evidence="10">ABC transporter permease</fullName>
    </submittedName>
</protein>
<evidence type="ECO:0000313" key="10">
    <source>
        <dbReference type="EMBL" id="MBO8200955.1"/>
    </source>
</evidence>
<comment type="subcellular location">
    <subcellularLocation>
        <location evidence="1">Cell membrane</location>
        <topology evidence="1">Multi-pass membrane protein</topology>
    </subcellularLocation>
</comment>
<feature type="region of interest" description="Disordered" evidence="7">
    <location>
        <begin position="471"/>
        <end position="532"/>
    </location>
</feature>
<keyword evidence="5 8" id="KW-0472">Membrane</keyword>
<feature type="transmembrane region" description="Helical" evidence="8">
    <location>
        <begin position="780"/>
        <end position="805"/>
    </location>
</feature>
<evidence type="ECO:0000256" key="7">
    <source>
        <dbReference type="SAM" id="MobiDB-lite"/>
    </source>
</evidence>
<feature type="transmembrane region" description="Helical" evidence="8">
    <location>
        <begin position="24"/>
        <end position="50"/>
    </location>
</feature>
<dbReference type="EMBL" id="JAFFZM010000013">
    <property type="protein sequence ID" value="MBO8200955.1"/>
    <property type="molecule type" value="Genomic_DNA"/>
</dbReference>
<feature type="domain" description="ABC3 transporter permease C-terminal" evidence="9">
    <location>
        <begin position="260"/>
        <end position="375"/>
    </location>
</feature>
<evidence type="ECO:0000256" key="2">
    <source>
        <dbReference type="ARBA" id="ARBA00022475"/>
    </source>
</evidence>
<dbReference type="Pfam" id="PF02687">
    <property type="entry name" value="FtsX"/>
    <property type="match status" value="2"/>
</dbReference>
<keyword evidence="4 8" id="KW-1133">Transmembrane helix</keyword>
<keyword evidence="2" id="KW-1003">Cell membrane</keyword>
<organism evidence="10 11">
    <name type="scientific">Streptomyces smyrnaeus</name>
    <dbReference type="NCBI Taxonomy" id="1387713"/>
    <lineage>
        <taxon>Bacteria</taxon>
        <taxon>Bacillati</taxon>
        <taxon>Actinomycetota</taxon>
        <taxon>Actinomycetes</taxon>
        <taxon>Kitasatosporales</taxon>
        <taxon>Streptomycetaceae</taxon>
        <taxon>Streptomyces</taxon>
    </lineage>
</organism>
<dbReference type="GeneID" id="96261289"/>
<evidence type="ECO:0000313" key="11">
    <source>
        <dbReference type="Proteomes" id="UP000721954"/>
    </source>
</evidence>
<evidence type="ECO:0000256" key="6">
    <source>
        <dbReference type="ARBA" id="ARBA00038076"/>
    </source>
</evidence>
<gene>
    <name evidence="10" type="ORF">JW613_22000</name>
</gene>
<name>A0ABS3XZX1_9ACTN</name>
<dbReference type="InterPro" id="IPR003838">
    <property type="entry name" value="ABC3_permease_C"/>
</dbReference>
<sequence>MSLFGTGALGRVVRSGVSRRRVQTVVIAVATMMAVASAVVAGSLMVAAAAPFDHAFGKQQGAHITAQFDPAKASAGELAKTGKLPGVAASAGPYPSTSVRPVDRAGFQLPTLTLVGRSGPEGAVDRVDLQSGRWAQKPGEIVLDASFEGPAIGIGATLKASDTTNAPTLSIVGFAVSASKTADSWATPAQVDALASEGNPVSSQMLYRFDSASTKEQILADRKKLAASVGSRALLGTQSWLDTKRAADQGAAATVPFVMAFGMLGIAMSVIIVSSVISGAVGTSLRRIGILKAIGFTPREVVRAYVAQALIPAGAGMALGVVLGNLLAVPLLSDTEAVYGTVSLSVAWWVDVTVPAAALVVVGLAALIPALRAGRLCTVEAIAVGRSPRTGRGQWAHRVMGVLPLPRPVTYGLATPFTHPVRTLAMLLAVTFGTVAATFAVGLTSSLNAIGTSQDPENRAAVTVTTTKAIEVAPPPTPPAGGNAEDSPPPGGSEPGPPPVEDSATSTSQKPKVADPAKVRAAVTSQPGTESYYGKAQTEVTVAGISGSIQADLYEGNARSGSYEMLSGHWITGKGQVVVPSRFLERTSTKMGDTVRATYEKETANLRIVGESFDTSGSQLVIHADMANFTSAKPSTFLIETKPGVSADEYAQEVAAVVQPLGGDATTNVSSGQEGVILIMSAMAVLLTLMLITVAGLGVLNSVVLDTRERIHDLGVCKAIGMTPRQTMCLVLASVAMIGAIGGLIGVPAGYALHHVVMPVMGRAVGTSLPPLVLDVYGPFQLLLLGLGGVVIAVLGALIPAGWAARARTATALRTE</sequence>